<comment type="caution">
    <text evidence="2">The sequence shown here is derived from an EMBL/GenBank/DDBJ whole genome shotgun (WGS) entry which is preliminary data.</text>
</comment>
<keyword evidence="1" id="KW-0812">Transmembrane</keyword>
<dbReference type="InterPro" id="IPR052752">
    <property type="entry name" value="NACHT-WD_repeat"/>
</dbReference>
<protein>
    <submittedName>
        <fullName evidence="2">Uncharacterized protein</fullName>
    </submittedName>
</protein>
<reference evidence="2" key="1">
    <citation type="journal article" date="2023" name="Insect Mol. Biol.">
        <title>Genome sequencing provides insights into the evolution of gene families encoding plant cell wall-degrading enzymes in longhorned beetles.</title>
        <authorList>
            <person name="Shin N.R."/>
            <person name="Okamura Y."/>
            <person name="Kirsch R."/>
            <person name="Pauchet Y."/>
        </authorList>
    </citation>
    <scope>NUCLEOTIDE SEQUENCE</scope>
    <source>
        <strain evidence="2">AMC_N1</strain>
    </source>
</reference>
<sequence length="327" mass="38265">MQTHIRYRNQSNGRVLSHVVEGIPTLLHGTAMLIARRIRLCAIFWIVPWAPACLAWSRLHKHLAPFLQWSLTGGVLGIQWKDNMLRQAASQRYCDHKRWANQMLYDYYSGKWWKSKPLNVQARLVMQENILGKWYGIWEYHSYNRRKLDELPFHYFHLNSDLEGSKYLSDVLWIYDKVCGSNCYQLLEDIKLQGGIRNEFTHVLKDFLETHASVLNYDGRQFYSHLYKFLEDKLTIHELSLGNDSSSLSKVYSITKNPPVRSLIPLNCAAMEPGGDTDENAYREKTFNLIIRLPRTNKFIVTVSTDKEEICVWDVISFLTCNHEDGE</sequence>
<accession>A0AAV8YLS8</accession>
<dbReference type="AlphaFoldDB" id="A0AAV8YLS8"/>
<dbReference type="PANTHER" id="PTHR19871">
    <property type="entry name" value="BETA TRANSDUCIN-RELATED PROTEIN"/>
    <property type="match status" value="1"/>
</dbReference>
<keyword evidence="1" id="KW-0472">Membrane</keyword>
<name>A0AAV8YLS8_9CUCU</name>
<keyword evidence="3" id="KW-1185">Reference proteome</keyword>
<gene>
    <name evidence="2" type="ORF">NQ318_004157</name>
</gene>
<organism evidence="2 3">
    <name type="scientific">Aromia moschata</name>
    <dbReference type="NCBI Taxonomy" id="1265417"/>
    <lineage>
        <taxon>Eukaryota</taxon>
        <taxon>Metazoa</taxon>
        <taxon>Ecdysozoa</taxon>
        <taxon>Arthropoda</taxon>
        <taxon>Hexapoda</taxon>
        <taxon>Insecta</taxon>
        <taxon>Pterygota</taxon>
        <taxon>Neoptera</taxon>
        <taxon>Endopterygota</taxon>
        <taxon>Coleoptera</taxon>
        <taxon>Polyphaga</taxon>
        <taxon>Cucujiformia</taxon>
        <taxon>Chrysomeloidea</taxon>
        <taxon>Cerambycidae</taxon>
        <taxon>Cerambycinae</taxon>
        <taxon>Callichromatini</taxon>
        <taxon>Aromia</taxon>
    </lineage>
</organism>
<dbReference type="EMBL" id="JAPWTK010000066">
    <property type="protein sequence ID" value="KAJ8952610.1"/>
    <property type="molecule type" value="Genomic_DNA"/>
</dbReference>
<dbReference type="Proteomes" id="UP001162162">
    <property type="component" value="Unassembled WGS sequence"/>
</dbReference>
<keyword evidence="1" id="KW-1133">Transmembrane helix</keyword>
<feature type="transmembrane region" description="Helical" evidence="1">
    <location>
        <begin position="38"/>
        <end position="57"/>
    </location>
</feature>
<proteinExistence type="predicted"/>
<evidence type="ECO:0000313" key="2">
    <source>
        <dbReference type="EMBL" id="KAJ8952610.1"/>
    </source>
</evidence>
<evidence type="ECO:0000313" key="3">
    <source>
        <dbReference type="Proteomes" id="UP001162162"/>
    </source>
</evidence>
<dbReference type="PANTHER" id="PTHR19871:SF37">
    <property type="entry name" value="GH25853P"/>
    <property type="match status" value="1"/>
</dbReference>
<evidence type="ECO:0000256" key="1">
    <source>
        <dbReference type="SAM" id="Phobius"/>
    </source>
</evidence>